<reference evidence="3 4" key="1">
    <citation type="submission" date="2020-04" db="EMBL/GenBank/DDBJ databases">
        <title>Rhodospirillaceae bacterium KN72 isolated from deep sea.</title>
        <authorList>
            <person name="Zhang D.-C."/>
        </authorList>
    </citation>
    <scope>NUCLEOTIDE SEQUENCE [LARGE SCALE GENOMIC DNA]</scope>
    <source>
        <strain evidence="3 4">KN72</strain>
    </source>
</reference>
<dbReference type="SUPFAM" id="SSF69500">
    <property type="entry name" value="DTD-like"/>
    <property type="match status" value="1"/>
</dbReference>
<evidence type="ECO:0000313" key="4">
    <source>
        <dbReference type="Proteomes" id="UP000539372"/>
    </source>
</evidence>
<dbReference type="EC" id="3.1.1.96" evidence="2"/>
<dbReference type="GO" id="GO:0019478">
    <property type="term" value="P:D-amino acid catabolic process"/>
    <property type="evidence" value="ECO:0007669"/>
    <property type="project" value="UniProtKB-UniRule"/>
</dbReference>
<keyword evidence="2" id="KW-0963">Cytoplasm</keyword>
<dbReference type="InterPro" id="IPR003732">
    <property type="entry name" value="Daa-tRNA_deacyls_DTD"/>
</dbReference>
<dbReference type="Proteomes" id="UP000539372">
    <property type="component" value="Unassembled WGS sequence"/>
</dbReference>
<dbReference type="AlphaFoldDB" id="A0A7Y0E0X1"/>
<dbReference type="FunFam" id="3.50.80.10:FF:000001">
    <property type="entry name" value="D-aminoacyl-tRNA deacylase"/>
    <property type="match status" value="1"/>
</dbReference>
<dbReference type="RefSeq" id="WP_169624719.1">
    <property type="nucleotide sequence ID" value="NZ_JABBNT010000002.1"/>
</dbReference>
<keyword evidence="2" id="KW-0694">RNA-binding</keyword>
<gene>
    <name evidence="2" type="primary">dtd</name>
    <name evidence="3" type="ORF">HH303_08065</name>
</gene>
<dbReference type="NCBIfam" id="TIGR00256">
    <property type="entry name" value="D-aminoacyl-tRNA deacylase"/>
    <property type="match status" value="1"/>
</dbReference>
<dbReference type="GO" id="GO:0005737">
    <property type="term" value="C:cytoplasm"/>
    <property type="evidence" value="ECO:0007669"/>
    <property type="project" value="UniProtKB-SubCell"/>
</dbReference>
<sequence length="149" mass="16162">MKLLVQRVSQASVTVDKETVGAIGRGLMVLVCADPGDSDEDLAFLARKLTALRIFSDDAGKMNLSVRDMGGSILAVSQFTLAARWRQGNRPGFSDAAPPDEGRDLFDRFVTLLRHDGMPVETGVFGADMQVSLINDGPVTLWLDGRDPR</sequence>
<evidence type="ECO:0000256" key="2">
    <source>
        <dbReference type="HAMAP-Rule" id="MF_00518"/>
    </source>
</evidence>
<evidence type="ECO:0000313" key="3">
    <source>
        <dbReference type="EMBL" id="NMM44431.1"/>
    </source>
</evidence>
<dbReference type="CDD" id="cd00563">
    <property type="entry name" value="Dtyr_deacylase"/>
    <property type="match status" value="1"/>
</dbReference>
<dbReference type="PANTHER" id="PTHR10472">
    <property type="entry name" value="D-TYROSYL-TRNA TYR DEACYLASE"/>
    <property type="match status" value="1"/>
</dbReference>
<evidence type="ECO:0000256" key="1">
    <source>
        <dbReference type="ARBA" id="ARBA00009673"/>
    </source>
</evidence>
<comment type="similarity">
    <text evidence="1 2">Belongs to the DTD family.</text>
</comment>
<keyword evidence="4" id="KW-1185">Reference proteome</keyword>
<dbReference type="GO" id="GO:0043908">
    <property type="term" value="F:Ser(Gly)-tRNA(Ala) hydrolase activity"/>
    <property type="evidence" value="ECO:0007669"/>
    <property type="project" value="UniProtKB-UniRule"/>
</dbReference>
<comment type="catalytic activity">
    <reaction evidence="2">
        <text>glycyl-tRNA(Ala) + H2O = tRNA(Ala) + glycine + H(+)</text>
        <dbReference type="Rhea" id="RHEA:53744"/>
        <dbReference type="Rhea" id="RHEA-COMP:9657"/>
        <dbReference type="Rhea" id="RHEA-COMP:13640"/>
        <dbReference type="ChEBI" id="CHEBI:15377"/>
        <dbReference type="ChEBI" id="CHEBI:15378"/>
        <dbReference type="ChEBI" id="CHEBI:57305"/>
        <dbReference type="ChEBI" id="CHEBI:78442"/>
        <dbReference type="ChEBI" id="CHEBI:78522"/>
    </reaction>
</comment>
<dbReference type="GO" id="GO:0000049">
    <property type="term" value="F:tRNA binding"/>
    <property type="evidence" value="ECO:0007669"/>
    <property type="project" value="UniProtKB-UniRule"/>
</dbReference>
<organism evidence="3 4">
    <name type="scientific">Pacificispira spongiicola</name>
    <dbReference type="NCBI Taxonomy" id="2729598"/>
    <lineage>
        <taxon>Bacteria</taxon>
        <taxon>Pseudomonadati</taxon>
        <taxon>Pseudomonadota</taxon>
        <taxon>Alphaproteobacteria</taxon>
        <taxon>Rhodospirillales</taxon>
        <taxon>Rhodospirillaceae</taxon>
        <taxon>Pacificispira</taxon>
    </lineage>
</organism>
<dbReference type="EMBL" id="JABBNT010000002">
    <property type="protein sequence ID" value="NMM44431.1"/>
    <property type="molecule type" value="Genomic_DNA"/>
</dbReference>
<dbReference type="GO" id="GO:0051500">
    <property type="term" value="F:D-tyrosyl-tRNA(Tyr) deacylase activity"/>
    <property type="evidence" value="ECO:0007669"/>
    <property type="project" value="TreeGrafter"/>
</dbReference>
<dbReference type="Gene3D" id="3.50.80.10">
    <property type="entry name" value="D-tyrosyl-tRNA(Tyr) deacylase"/>
    <property type="match status" value="1"/>
</dbReference>
<accession>A0A7Y0E0X1</accession>
<dbReference type="HAMAP" id="MF_00518">
    <property type="entry name" value="Deacylase_Dtd"/>
    <property type="match status" value="1"/>
</dbReference>
<protein>
    <recommendedName>
        <fullName evidence="2">D-aminoacyl-tRNA deacylase</fullName>
        <shortName evidence="2">DTD</shortName>
        <ecNumber evidence="2">3.1.1.96</ecNumber>
    </recommendedName>
    <alternativeName>
        <fullName evidence="2">Gly-tRNA(Ala) deacylase</fullName>
        <ecNumber evidence="2">3.1.1.-</ecNumber>
    </alternativeName>
</protein>
<proteinExistence type="inferred from homology"/>
<keyword evidence="2 3" id="KW-0378">Hydrolase</keyword>
<dbReference type="PANTHER" id="PTHR10472:SF5">
    <property type="entry name" value="D-AMINOACYL-TRNA DEACYLASE 1"/>
    <property type="match status" value="1"/>
</dbReference>
<name>A0A7Y0E0X1_9PROT</name>
<comment type="subunit">
    <text evidence="2">Homodimer.</text>
</comment>
<dbReference type="Pfam" id="PF02580">
    <property type="entry name" value="Tyr_Deacylase"/>
    <property type="match status" value="1"/>
</dbReference>
<comment type="subcellular location">
    <subcellularLocation>
        <location evidence="2">Cytoplasm</location>
    </subcellularLocation>
</comment>
<comment type="domain">
    <text evidence="2">A Gly-cisPro motif from one monomer fits into the active site of the other monomer to allow specific chiral rejection of L-amino acids.</text>
</comment>
<keyword evidence="2" id="KW-0820">tRNA-binding</keyword>
<dbReference type="GO" id="GO:0106026">
    <property type="term" value="F:Gly-tRNA(Ala) deacylase activity"/>
    <property type="evidence" value="ECO:0007669"/>
    <property type="project" value="UniProtKB-UniRule"/>
</dbReference>
<comment type="function">
    <text evidence="2">An aminoacyl-tRNA editing enzyme that deacylates mischarged D-aminoacyl-tRNAs. Also deacylates mischarged glycyl-tRNA(Ala), protecting cells against glycine mischarging by AlaRS. Acts via tRNA-based rather than protein-based catalysis; rejects L-amino acids rather than detecting D-amino acids in the active site. By recycling D-aminoacyl-tRNA to D-amino acids and free tRNA molecules, this enzyme counteracts the toxicity associated with the formation of D-aminoacyl-tRNA entities in vivo and helps enforce protein L-homochirality.</text>
</comment>
<dbReference type="EC" id="3.1.1.-" evidence="2"/>
<comment type="caution">
    <text evidence="3">The sequence shown here is derived from an EMBL/GenBank/DDBJ whole genome shotgun (WGS) entry which is preliminary data.</text>
</comment>
<dbReference type="InterPro" id="IPR023509">
    <property type="entry name" value="DTD-like_sf"/>
</dbReference>
<feature type="short sequence motif" description="Gly-cisPro motif, important for rejection of L-amino acids" evidence="2">
    <location>
        <begin position="137"/>
        <end position="138"/>
    </location>
</feature>
<comment type="catalytic activity">
    <reaction evidence="2">
        <text>a D-aminoacyl-tRNA + H2O = a tRNA + a D-alpha-amino acid + H(+)</text>
        <dbReference type="Rhea" id="RHEA:13953"/>
        <dbReference type="Rhea" id="RHEA-COMP:10123"/>
        <dbReference type="Rhea" id="RHEA-COMP:10124"/>
        <dbReference type="ChEBI" id="CHEBI:15377"/>
        <dbReference type="ChEBI" id="CHEBI:15378"/>
        <dbReference type="ChEBI" id="CHEBI:59871"/>
        <dbReference type="ChEBI" id="CHEBI:78442"/>
        <dbReference type="ChEBI" id="CHEBI:79333"/>
        <dbReference type="EC" id="3.1.1.96"/>
    </reaction>
</comment>